<comment type="similarity">
    <text evidence="2 13">Belongs to the GHMP kinase family. Homoserine kinase subfamily.</text>
</comment>
<accession>A0A1G9BIK2</accession>
<dbReference type="OrthoDB" id="9769912at2"/>
<keyword evidence="10 13" id="KW-0067">ATP-binding</keyword>
<organism evidence="18 19">
    <name type="scientific">Enterococcus casseliflavus</name>
    <name type="common">Enterococcus flavescens</name>
    <dbReference type="NCBI Taxonomy" id="37734"/>
    <lineage>
        <taxon>Bacteria</taxon>
        <taxon>Bacillati</taxon>
        <taxon>Bacillota</taxon>
        <taxon>Bacilli</taxon>
        <taxon>Lactobacillales</taxon>
        <taxon>Enterococcaceae</taxon>
        <taxon>Enterococcus</taxon>
    </lineage>
</organism>
<dbReference type="InterPro" id="IPR020568">
    <property type="entry name" value="Ribosomal_Su5_D2-typ_SF"/>
</dbReference>
<evidence type="ECO:0000256" key="12">
    <source>
        <dbReference type="ARBA" id="ARBA00049954"/>
    </source>
</evidence>
<keyword evidence="5 13" id="KW-0028">Amino-acid biosynthesis</keyword>
<protein>
    <recommendedName>
        <fullName evidence="4 13">Homoserine kinase</fullName>
        <shortName evidence="13">HK</shortName>
        <shortName evidence="13">HSK</shortName>
        <ecNumber evidence="3 13">2.7.1.39</ecNumber>
    </recommendedName>
</protein>
<dbReference type="Pfam" id="PF08544">
    <property type="entry name" value="GHMP_kinases_C"/>
    <property type="match status" value="1"/>
</dbReference>
<dbReference type="RefSeq" id="WP_005225831.1">
    <property type="nucleotide sequence ID" value="NZ_BAAAXK010000003.1"/>
</dbReference>
<dbReference type="InterPro" id="IPR000870">
    <property type="entry name" value="Homoserine_kinase"/>
</dbReference>
<proteinExistence type="inferred from homology"/>
<evidence type="ECO:0000256" key="6">
    <source>
        <dbReference type="ARBA" id="ARBA00022679"/>
    </source>
</evidence>
<keyword evidence="6 13" id="KW-0808">Transferase</keyword>
<dbReference type="PANTHER" id="PTHR20861:SF1">
    <property type="entry name" value="HOMOSERINE KINASE"/>
    <property type="match status" value="1"/>
</dbReference>
<evidence type="ECO:0000313" key="16">
    <source>
        <dbReference type="EMBL" id="MDT2964910.1"/>
    </source>
</evidence>
<dbReference type="GO" id="GO:0005524">
    <property type="term" value="F:ATP binding"/>
    <property type="evidence" value="ECO:0007669"/>
    <property type="project" value="UniProtKB-UniRule"/>
</dbReference>
<dbReference type="PIRSF" id="PIRSF000676">
    <property type="entry name" value="Homoser_kin"/>
    <property type="match status" value="1"/>
</dbReference>
<evidence type="ECO:0000259" key="14">
    <source>
        <dbReference type="Pfam" id="PF00288"/>
    </source>
</evidence>
<evidence type="ECO:0000256" key="3">
    <source>
        <dbReference type="ARBA" id="ARBA00012078"/>
    </source>
</evidence>
<evidence type="ECO:0000256" key="9">
    <source>
        <dbReference type="ARBA" id="ARBA00022777"/>
    </source>
</evidence>
<evidence type="ECO:0000259" key="15">
    <source>
        <dbReference type="Pfam" id="PF08544"/>
    </source>
</evidence>
<comment type="catalytic activity">
    <reaction evidence="11 13">
        <text>L-homoserine + ATP = O-phospho-L-homoserine + ADP + H(+)</text>
        <dbReference type="Rhea" id="RHEA:13985"/>
        <dbReference type="ChEBI" id="CHEBI:15378"/>
        <dbReference type="ChEBI" id="CHEBI:30616"/>
        <dbReference type="ChEBI" id="CHEBI:57476"/>
        <dbReference type="ChEBI" id="CHEBI:57590"/>
        <dbReference type="ChEBI" id="CHEBI:456216"/>
        <dbReference type="EC" id="2.7.1.39"/>
    </reaction>
</comment>
<dbReference type="SUPFAM" id="SSF55060">
    <property type="entry name" value="GHMP Kinase, C-terminal domain"/>
    <property type="match status" value="1"/>
</dbReference>
<feature type="domain" description="GHMP kinase C-terminal" evidence="15">
    <location>
        <begin position="194"/>
        <end position="264"/>
    </location>
</feature>
<dbReference type="InterPro" id="IPR013750">
    <property type="entry name" value="GHMP_kinase_C_dom"/>
</dbReference>
<gene>
    <name evidence="13 16" type="primary">thrB</name>
    <name evidence="18" type="ORF">DW084_03835</name>
    <name evidence="17" type="ORF">GFU50_07080</name>
    <name evidence="16" type="ORF">P7I32_09805</name>
</gene>
<dbReference type="AlphaFoldDB" id="A0A1G9BIK2"/>
<keyword evidence="8 13" id="KW-0547">Nucleotide-binding</keyword>
<dbReference type="EMBL" id="JARQDV010000004">
    <property type="protein sequence ID" value="MDT2964910.1"/>
    <property type="molecule type" value="Genomic_DNA"/>
</dbReference>
<dbReference type="UniPathway" id="UPA00050">
    <property type="reaction ID" value="UER00064"/>
</dbReference>
<dbReference type="InterPro" id="IPR036554">
    <property type="entry name" value="GHMP_kinase_C_sf"/>
</dbReference>
<dbReference type="EMBL" id="CP046123">
    <property type="protein sequence ID" value="QGN29279.1"/>
    <property type="molecule type" value="Genomic_DNA"/>
</dbReference>
<dbReference type="Gene3D" id="3.30.230.10">
    <property type="match status" value="1"/>
</dbReference>
<evidence type="ECO:0000256" key="8">
    <source>
        <dbReference type="ARBA" id="ARBA00022741"/>
    </source>
</evidence>
<reference evidence="16" key="3">
    <citation type="submission" date="2023-03" db="EMBL/GenBank/DDBJ databases">
        <authorList>
            <person name="Shen W."/>
            <person name="Cai J."/>
        </authorList>
    </citation>
    <scope>NUCLEOTIDE SEQUENCE</scope>
    <source>
        <strain evidence="16">K72-2</strain>
    </source>
</reference>
<dbReference type="PANTHER" id="PTHR20861">
    <property type="entry name" value="HOMOSERINE/4-DIPHOSPHOCYTIDYL-2-C-METHYL-D-ERYTHRITOL KINASE"/>
    <property type="match status" value="1"/>
</dbReference>
<dbReference type="EMBL" id="QRMZ01000004">
    <property type="protein sequence ID" value="RHK07403.1"/>
    <property type="molecule type" value="Genomic_DNA"/>
</dbReference>
<evidence type="ECO:0000313" key="20">
    <source>
        <dbReference type="Proteomes" id="UP000422837"/>
    </source>
</evidence>
<dbReference type="Gene3D" id="3.30.70.890">
    <property type="entry name" value="GHMP kinase, C-terminal domain"/>
    <property type="match status" value="1"/>
</dbReference>
<comment type="pathway">
    <text evidence="1 13">Amino-acid biosynthesis; L-threonine biosynthesis; L-threonine from L-aspartate: step 4/5.</text>
</comment>
<keyword evidence="13" id="KW-0963">Cytoplasm</keyword>
<keyword evidence="9 13" id="KW-0418">Kinase</keyword>
<dbReference type="GO" id="GO:0009088">
    <property type="term" value="P:threonine biosynthetic process"/>
    <property type="evidence" value="ECO:0007669"/>
    <property type="project" value="UniProtKB-UniRule"/>
</dbReference>
<dbReference type="Pfam" id="PF00288">
    <property type="entry name" value="GHMP_kinases_N"/>
    <property type="match status" value="1"/>
</dbReference>
<evidence type="ECO:0000256" key="4">
    <source>
        <dbReference type="ARBA" id="ARBA00017858"/>
    </source>
</evidence>
<dbReference type="PRINTS" id="PR00958">
    <property type="entry name" value="HOMSERKINASE"/>
</dbReference>
<comment type="subcellular location">
    <subcellularLocation>
        <location evidence="13">Cytoplasm</location>
    </subcellularLocation>
</comment>
<name>A0A1G9BIK2_ENTCA</name>
<dbReference type="GO" id="GO:0005737">
    <property type="term" value="C:cytoplasm"/>
    <property type="evidence" value="ECO:0007669"/>
    <property type="project" value="UniProtKB-SubCell"/>
</dbReference>
<evidence type="ECO:0000256" key="13">
    <source>
        <dbReference type="HAMAP-Rule" id="MF_00384"/>
    </source>
</evidence>
<dbReference type="SUPFAM" id="SSF54211">
    <property type="entry name" value="Ribosomal protein S5 domain 2-like"/>
    <property type="match status" value="1"/>
</dbReference>
<dbReference type="Proteomes" id="UP001268896">
    <property type="component" value="Unassembled WGS sequence"/>
</dbReference>
<feature type="binding site" evidence="13">
    <location>
        <begin position="79"/>
        <end position="89"/>
    </location>
    <ligand>
        <name>ATP</name>
        <dbReference type="ChEBI" id="CHEBI:30616"/>
    </ligand>
</feature>
<dbReference type="NCBIfam" id="TIGR00191">
    <property type="entry name" value="thrB"/>
    <property type="match status" value="1"/>
</dbReference>
<sequence length="289" mass="31738">MKIRVPATSANLGPGFDSCGIALSKYLFIEVLKENDTWEIIHELGSEIPTDETNLLLRVALKLAPNMKPLKIRMSSDIPLARGLGSSSSVIVAGIELANRMAHMNLSAAQKLEIATAIEGHPDNVGPAIYGDFAVAAYDHQHKHTYLVKHHFPECEIIAYIPHEELLTEASRQVLPQTLSHEQAVEASAIANVMIAAVINGNLPLAGKLMQQDRFHEAYREKLVPHLSTIRQICEEEGGYGCFLSGAGPTVLAIVPEERAERISKLLHALESNAYIEQLQIDREGLQVF</sequence>
<evidence type="ECO:0000256" key="11">
    <source>
        <dbReference type="ARBA" id="ARBA00049375"/>
    </source>
</evidence>
<evidence type="ECO:0000256" key="7">
    <source>
        <dbReference type="ARBA" id="ARBA00022697"/>
    </source>
</evidence>
<evidence type="ECO:0000256" key="5">
    <source>
        <dbReference type="ARBA" id="ARBA00022605"/>
    </source>
</evidence>
<dbReference type="HAMAP" id="MF_00384">
    <property type="entry name" value="Homoser_kinase"/>
    <property type="match status" value="1"/>
</dbReference>
<dbReference type="InterPro" id="IPR006203">
    <property type="entry name" value="GHMP_knse_ATP-bd_CS"/>
</dbReference>
<dbReference type="InterPro" id="IPR014721">
    <property type="entry name" value="Ribsml_uS5_D2-typ_fold_subgr"/>
</dbReference>
<dbReference type="Proteomes" id="UP000286288">
    <property type="component" value="Unassembled WGS sequence"/>
</dbReference>
<evidence type="ECO:0000313" key="17">
    <source>
        <dbReference type="EMBL" id="QGN29279.1"/>
    </source>
</evidence>
<dbReference type="EC" id="2.7.1.39" evidence="3 13"/>
<dbReference type="Proteomes" id="UP000422837">
    <property type="component" value="Chromosome"/>
</dbReference>
<evidence type="ECO:0000256" key="10">
    <source>
        <dbReference type="ARBA" id="ARBA00022840"/>
    </source>
</evidence>
<keyword evidence="7 13" id="KW-0791">Threonine biosynthesis</keyword>
<comment type="function">
    <text evidence="12 13">Catalyzes the ATP-dependent phosphorylation of L-homoserine to L-homoserine phosphate.</text>
</comment>
<evidence type="ECO:0000256" key="2">
    <source>
        <dbReference type="ARBA" id="ARBA00007370"/>
    </source>
</evidence>
<evidence type="ECO:0000256" key="1">
    <source>
        <dbReference type="ARBA" id="ARBA00005015"/>
    </source>
</evidence>
<reference evidence="18 19" key="1">
    <citation type="submission" date="2018-08" db="EMBL/GenBank/DDBJ databases">
        <title>A genome reference for cultivated species of the human gut microbiota.</title>
        <authorList>
            <person name="Zou Y."/>
            <person name="Xue W."/>
            <person name="Luo G."/>
        </authorList>
    </citation>
    <scope>NUCLEOTIDE SEQUENCE [LARGE SCALE GENOMIC DNA]</scope>
    <source>
        <strain evidence="18 19">AF48-16</strain>
    </source>
</reference>
<feature type="domain" description="GHMP kinase N-terminal" evidence="14">
    <location>
        <begin position="54"/>
        <end position="131"/>
    </location>
</feature>
<evidence type="ECO:0000313" key="19">
    <source>
        <dbReference type="Proteomes" id="UP000286288"/>
    </source>
</evidence>
<evidence type="ECO:0000313" key="18">
    <source>
        <dbReference type="EMBL" id="RHK07403.1"/>
    </source>
</evidence>
<dbReference type="GO" id="GO:0004413">
    <property type="term" value="F:homoserine kinase activity"/>
    <property type="evidence" value="ECO:0007669"/>
    <property type="project" value="UniProtKB-UniRule"/>
</dbReference>
<dbReference type="InterPro" id="IPR006204">
    <property type="entry name" value="GHMP_kinase_N_dom"/>
</dbReference>
<reference evidence="17 20" key="2">
    <citation type="submission" date="2019-11" db="EMBL/GenBank/DDBJ databases">
        <title>Detection and genome characteristic of a blood enterococcus casselifavus isolate from Zhengzhou,china.</title>
        <authorList>
            <person name="Wen P."/>
        </authorList>
    </citation>
    <scope>NUCLEOTIDE SEQUENCE [LARGE SCALE GENOMIC DNA]</scope>
    <source>
        <strain evidence="17 20">EC291</strain>
    </source>
</reference>
<dbReference type="PROSITE" id="PS00627">
    <property type="entry name" value="GHMP_KINASES_ATP"/>
    <property type="match status" value="1"/>
</dbReference>